<name>A0A4U9RB28_HATHI</name>
<dbReference type="KEGG" id="hhw:NCTC503_01189"/>
<dbReference type="AlphaFoldDB" id="A0A4U9RB28"/>
<dbReference type="InterPro" id="IPR025664">
    <property type="entry name" value="Spore_III_AC/AD"/>
</dbReference>
<proteinExistence type="predicted"/>
<evidence type="ECO:0000313" key="3">
    <source>
        <dbReference type="Proteomes" id="UP000308489"/>
    </source>
</evidence>
<dbReference type="RefSeq" id="WP_138209876.1">
    <property type="nucleotide sequence ID" value="NZ_CBCRUQ010000022.1"/>
</dbReference>
<dbReference type="EMBL" id="LR590481">
    <property type="protein sequence ID" value="VTQ88128.1"/>
    <property type="molecule type" value="Genomic_DNA"/>
</dbReference>
<evidence type="ECO:0000313" key="2">
    <source>
        <dbReference type="EMBL" id="VTQ88128.1"/>
    </source>
</evidence>
<protein>
    <submittedName>
        <fullName evidence="2">Stage III sporulation protein AD</fullName>
    </submittedName>
</protein>
<organism evidence="2 3">
    <name type="scientific">Hathewaya histolytica</name>
    <name type="common">Clostridium histolyticum</name>
    <dbReference type="NCBI Taxonomy" id="1498"/>
    <lineage>
        <taxon>Bacteria</taxon>
        <taxon>Bacillati</taxon>
        <taxon>Bacillota</taxon>
        <taxon>Clostridia</taxon>
        <taxon>Eubacteriales</taxon>
        <taxon>Clostridiaceae</taxon>
        <taxon>Hathewaya</taxon>
    </lineage>
</organism>
<sequence length="127" mass="13809">MNIFKIVGFAFISLSIVLIFKGRRDDLATEISLAAGIVIFLLVVPKLTIIVNFLQLLSHKANIDVYYLNLVFKILGIAYITSFCSEVCKDAGVSGIGNKVELAGKIIILSLSIPILMAVLDAIIKII</sequence>
<dbReference type="OrthoDB" id="1682150at2"/>
<feature type="transmembrane region" description="Helical" evidence="1">
    <location>
        <begin position="102"/>
        <end position="124"/>
    </location>
</feature>
<dbReference type="Proteomes" id="UP000308489">
    <property type="component" value="Chromosome 1"/>
</dbReference>
<dbReference type="Pfam" id="PF06686">
    <property type="entry name" value="SpoIIIAC"/>
    <property type="match status" value="2"/>
</dbReference>
<keyword evidence="1" id="KW-0812">Transmembrane</keyword>
<accession>A0A4U9RB28</accession>
<dbReference type="InterPro" id="IPR014211">
    <property type="entry name" value="Spore_III_AD"/>
</dbReference>
<dbReference type="NCBIfam" id="TIGR02849">
    <property type="entry name" value="spore_III_AD"/>
    <property type="match status" value="1"/>
</dbReference>
<gene>
    <name evidence="2" type="ORF">NCTC503_01189</name>
</gene>
<evidence type="ECO:0000256" key="1">
    <source>
        <dbReference type="SAM" id="Phobius"/>
    </source>
</evidence>
<keyword evidence="1" id="KW-0472">Membrane</keyword>
<reference evidence="2 3" key="1">
    <citation type="submission" date="2019-05" db="EMBL/GenBank/DDBJ databases">
        <authorList>
            <consortium name="Pathogen Informatics"/>
        </authorList>
    </citation>
    <scope>NUCLEOTIDE SEQUENCE [LARGE SCALE GENOMIC DNA]</scope>
    <source>
        <strain evidence="2 3">NCTC503</strain>
    </source>
</reference>
<feature type="transmembrane region" description="Helical" evidence="1">
    <location>
        <begin position="66"/>
        <end position="82"/>
    </location>
</feature>
<keyword evidence="1" id="KW-1133">Transmembrane helix</keyword>
<keyword evidence="3" id="KW-1185">Reference proteome</keyword>
<feature type="transmembrane region" description="Helical" evidence="1">
    <location>
        <begin position="34"/>
        <end position="54"/>
    </location>
</feature>